<proteinExistence type="predicted"/>
<reference evidence="1 2" key="1">
    <citation type="submission" date="2016-12" db="EMBL/GenBank/DDBJ databases">
        <authorList>
            <person name="Song W.-J."/>
            <person name="Kurnit D.M."/>
        </authorList>
    </citation>
    <scope>NUCLEOTIDE SEQUENCE [LARGE SCALE GENOMIC DNA]</scope>
    <source>
        <strain evidence="1 2">DSM 18488</strain>
    </source>
</reference>
<accession>A0A1M7Y5Q4</accession>
<sequence length="265" mass="29686">MCDPSPYADNLSDGNQFSASGFCRRCNCIHALPSGAAHAHCLELMHLFERHETIDLQPEGDPDPQLSTDYLFGPARGKMFGVLECRDKHDTPVILRAFSGQYNSIWRVSGWAPPLFDMTEFSAVNDSEEKAIKALGRKLDTLTPHSQEWLELRQKRRTMSRGLMQKLHGIYRLTNFHGQTTTLFSAYIEKGGVPTGTGDCCAPKLLHQAATMQLTPISIAEFFWGKSNRSESRHHGRFYPSCREKCQPILGHLLCGATRSGNVCK</sequence>
<name>A0A1M7Y5Q4_9BACT</name>
<gene>
    <name evidence="1" type="ORF">SAMN02745220_02034</name>
</gene>
<dbReference type="Proteomes" id="UP000184603">
    <property type="component" value="Unassembled WGS sequence"/>
</dbReference>
<keyword evidence="2" id="KW-1185">Reference proteome</keyword>
<dbReference type="EMBL" id="FRFE01000008">
    <property type="protein sequence ID" value="SHO47896.1"/>
    <property type="molecule type" value="Genomic_DNA"/>
</dbReference>
<evidence type="ECO:0000313" key="2">
    <source>
        <dbReference type="Proteomes" id="UP000184603"/>
    </source>
</evidence>
<dbReference type="RefSeq" id="WP_073613334.1">
    <property type="nucleotide sequence ID" value="NZ_FRFE01000008.1"/>
</dbReference>
<evidence type="ECO:0000313" key="1">
    <source>
        <dbReference type="EMBL" id="SHO47896.1"/>
    </source>
</evidence>
<protein>
    <submittedName>
        <fullName evidence="1">Uncharacterized protein</fullName>
    </submittedName>
</protein>
<dbReference type="OrthoDB" id="128480at2"/>
<dbReference type="AlphaFoldDB" id="A0A1M7Y5Q4"/>
<organism evidence="1 2">
    <name type="scientific">Desulfopila aestuarii DSM 18488</name>
    <dbReference type="NCBI Taxonomy" id="1121416"/>
    <lineage>
        <taxon>Bacteria</taxon>
        <taxon>Pseudomonadati</taxon>
        <taxon>Thermodesulfobacteriota</taxon>
        <taxon>Desulfobulbia</taxon>
        <taxon>Desulfobulbales</taxon>
        <taxon>Desulfocapsaceae</taxon>
        <taxon>Desulfopila</taxon>
    </lineage>
</organism>
<dbReference type="STRING" id="1121416.SAMN02745220_02034"/>